<keyword evidence="2" id="KW-0472">Membrane</keyword>
<keyword evidence="2" id="KW-1133">Transmembrane helix</keyword>
<feature type="compositionally biased region" description="Polar residues" evidence="1">
    <location>
        <begin position="251"/>
        <end position="264"/>
    </location>
</feature>
<evidence type="ECO:0000313" key="4">
    <source>
        <dbReference type="Proteomes" id="UP000005090"/>
    </source>
</evidence>
<feature type="compositionally biased region" description="Basic and acidic residues" evidence="1">
    <location>
        <begin position="267"/>
        <end position="277"/>
    </location>
</feature>
<dbReference type="EMBL" id="CM001475">
    <property type="protein sequence ID" value="EIC31111.1"/>
    <property type="molecule type" value="Genomic_DNA"/>
</dbReference>
<dbReference type="RefSeq" id="WP_005374216.1">
    <property type="nucleotide sequence ID" value="NZ_CM001475.1"/>
</dbReference>
<dbReference type="Proteomes" id="UP000005090">
    <property type="component" value="Chromosome"/>
</dbReference>
<feature type="transmembrane region" description="Helical" evidence="2">
    <location>
        <begin position="178"/>
        <end position="195"/>
    </location>
</feature>
<organism evidence="3 4">
    <name type="scientific">Methylomicrobium album BG8</name>
    <dbReference type="NCBI Taxonomy" id="686340"/>
    <lineage>
        <taxon>Bacteria</taxon>
        <taxon>Pseudomonadati</taxon>
        <taxon>Pseudomonadota</taxon>
        <taxon>Gammaproteobacteria</taxon>
        <taxon>Methylococcales</taxon>
        <taxon>Methylococcaceae</taxon>
        <taxon>Methylomicrobium</taxon>
    </lineage>
</organism>
<reference evidence="3 4" key="1">
    <citation type="journal article" date="2013" name="Genome Announc.">
        <title>Genome Sequence of the Obligate Gammaproteobacterial Methanotroph Methylomicrobium album Strain BG8.</title>
        <authorList>
            <person name="Kits K.D."/>
            <person name="Kalyuzhnaya M.G."/>
            <person name="Klotz M.G."/>
            <person name="Jetten M.S."/>
            <person name="Op den Camp H.J."/>
            <person name="Vuilleumier S."/>
            <person name="Bringel F."/>
            <person name="Dispirito A.A."/>
            <person name="Murrell J.C."/>
            <person name="Bruce D."/>
            <person name="Cheng J.F."/>
            <person name="Copeland A."/>
            <person name="Goodwin L."/>
            <person name="Hauser L."/>
            <person name="Lajus A."/>
            <person name="Land M.L."/>
            <person name="Lapidus A."/>
            <person name="Lucas S."/>
            <person name="Medigue C."/>
            <person name="Pitluck S."/>
            <person name="Woyke T."/>
            <person name="Zeytun A."/>
            <person name="Stein L.Y."/>
        </authorList>
    </citation>
    <scope>NUCLEOTIDE SEQUENCE [LARGE SCALE GENOMIC DNA]</scope>
    <source>
        <strain evidence="3 4">BG8</strain>
    </source>
</reference>
<feature type="region of interest" description="Disordered" evidence="1">
    <location>
        <begin position="245"/>
        <end position="277"/>
    </location>
</feature>
<sequence length="277" mass="28828">MIEKRRDGPVIPSVDEILGAGGGIIPAFRIPIHILRLIRVNNVKIINITNGAFAALLLASSVAGADSQYPASDFQPKVIYQDPEYKHQAASAPAVSKAADSQYPASDFQPKVVYSDSDYKPAAADAAPAGRPRNVAVEESAPAAVSQPAAPAIAAAEEAKPAVEAKPAAEAKKEESNFIYLIGLAVLAFVGVVFFKKQAQPEGHAPNGSARPAAGGATGVAKYLNRKAGTGVSRYLEKQVKSAAAAAPSTGVESQKASESTPSKPVSRVEKYLRDRG</sequence>
<protein>
    <submittedName>
        <fullName evidence="3">Uncharacterized protein</fullName>
    </submittedName>
</protein>
<name>H8GRD2_METAL</name>
<keyword evidence="4" id="KW-1185">Reference proteome</keyword>
<accession>H8GRD2</accession>
<dbReference type="AlphaFoldDB" id="H8GRD2"/>
<dbReference type="eggNOG" id="ENOG502ZW81">
    <property type="taxonomic scope" value="Bacteria"/>
</dbReference>
<proteinExistence type="predicted"/>
<dbReference type="STRING" id="686340.Metal_3462"/>
<evidence type="ECO:0000313" key="3">
    <source>
        <dbReference type="EMBL" id="EIC31111.1"/>
    </source>
</evidence>
<dbReference type="HOGENOM" id="CLU_1238976_0_0_6"/>
<keyword evidence="2" id="KW-0812">Transmembrane</keyword>
<evidence type="ECO:0000256" key="1">
    <source>
        <dbReference type="SAM" id="MobiDB-lite"/>
    </source>
</evidence>
<evidence type="ECO:0000256" key="2">
    <source>
        <dbReference type="SAM" id="Phobius"/>
    </source>
</evidence>
<gene>
    <name evidence="3" type="ORF">Metal_3462</name>
</gene>